<dbReference type="RefSeq" id="WP_079715285.1">
    <property type="nucleotide sequence ID" value="NZ_FUYS01000001.1"/>
</dbReference>
<evidence type="ECO:0000256" key="6">
    <source>
        <dbReference type="SAM" id="SignalP"/>
    </source>
</evidence>
<evidence type="ECO:0000256" key="1">
    <source>
        <dbReference type="ARBA" id="ARBA00004196"/>
    </source>
</evidence>
<dbReference type="AlphaFoldDB" id="A0A1T5A447"/>
<evidence type="ECO:0000256" key="5">
    <source>
        <dbReference type="ARBA" id="ARBA00022729"/>
    </source>
</evidence>
<dbReference type="SUPFAM" id="SSF53807">
    <property type="entry name" value="Helical backbone' metal receptor"/>
    <property type="match status" value="1"/>
</dbReference>
<accession>A0A1T5A447</accession>
<dbReference type="Proteomes" id="UP000190541">
    <property type="component" value="Unassembled WGS sequence"/>
</dbReference>
<comment type="subcellular location">
    <subcellularLocation>
        <location evidence="1">Cell envelope</location>
    </subcellularLocation>
</comment>
<dbReference type="InterPro" id="IPR002491">
    <property type="entry name" value="ABC_transptr_periplasmic_BD"/>
</dbReference>
<comment type="similarity">
    <text evidence="2">Belongs to the bacterial solute-binding protein 8 family.</text>
</comment>
<dbReference type="EMBL" id="FUYS01000001">
    <property type="protein sequence ID" value="SKB29746.1"/>
    <property type="molecule type" value="Genomic_DNA"/>
</dbReference>
<dbReference type="GO" id="GO:1901678">
    <property type="term" value="P:iron coordination entity transport"/>
    <property type="evidence" value="ECO:0007669"/>
    <property type="project" value="UniProtKB-ARBA"/>
</dbReference>
<dbReference type="Pfam" id="PF01497">
    <property type="entry name" value="Peripla_BP_2"/>
    <property type="match status" value="1"/>
</dbReference>
<dbReference type="GO" id="GO:0030288">
    <property type="term" value="C:outer membrane-bounded periplasmic space"/>
    <property type="evidence" value="ECO:0007669"/>
    <property type="project" value="TreeGrafter"/>
</dbReference>
<evidence type="ECO:0000256" key="2">
    <source>
        <dbReference type="ARBA" id="ARBA00008814"/>
    </source>
</evidence>
<evidence type="ECO:0000259" key="7">
    <source>
        <dbReference type="PROSITE" id="PS50983"/>
    </source>
</evidence>
<evidence type="ECO:0000256" key="3">
    <source>
        <dbReference type="ARBA" id="ARBA00022448"/>
    </source>
</evidence>
<dbReference type="InterPro" id="IPR051313">
    <property type="entry name" value="Bact_iron-sidero_bind"/>
</dbReference>
<keyword evidence="4" id="KW-0410">Iron transport</keyword>
<dbReference type="PANTHER" id="PTHR30532">
    <property type="entry name" value="IRON III DICITRATE-BINDING PERIPLASMIC PROTEIN"/>
    <property type="match status" value="1"/>
</dbReference>
<keyword evidence="4" id="KW-0408">Iron</keyword>
<dbReference type="Gene3D" id="3.40.50.1980">
    <property type="entry name" value="Nitrogenase molybdenum iron protein domain"/>
    <property type="match status" value="2"/>
</dbReference>
<dbReference type="PANTHER" id="PTHR30532:SF28">
    <property type="entry name" value="PETROBACTIN-BINDING PROTEIN YCLQ"/>
    <property type="match status" value="1"/>
</dbReference>
<evidence type="ECO:0000313" key="9">
    <source>
        <dbReference type="Proteomes" id="UP000190541"/>
    </source>
</evidence>
<reference evidence="8 9" key="1">
    <citation type="submission" date="2017-02" db="EMBL/GenBank/DDBJ databases">
        <authorList>
            <person name="Peterson S.W."/>
        </authorList>
    </citation>
    <scope>NUCLEOTIDE SEQUENCE [LARGE SCALE GENOMIC DNA]</scope>
    <source>
        <strain evidence="8 9">DSM 22899</strain>
    </source>
</reference>
<protein>
    <submittedName>
        <fullName evidence="8">Iron complex transport system substrate-binding protein</fullName>
    </submittedName>
</protein>
<organism evidence="8 9">
    <name type="scientific">Parapedobacter luteus</name>
    <dbReference type="NCBI Taxonomy" id="623280"/>
    <lineage>
        <taxon>Bacteria</taxon>
        <taxon>Pseudomonadati</taxon>
        <taxon>Bacteroidota</taxon>
        <taxon>Sphingobacteriia</taxon>
        <taxon>Sphingobacteriales</taxon>
        <taxon>Sphingobacteriaceae</taxon>
        <taxon>Parapedobacter</taxon>
    </lineage>
</organism>
<keyword evidence="5 6" id="KW-0732">Signal</keyword>
<keyword evidence="4" id="KW-0406">Ion transport</keyword>
<keyword evidence="3" id="KW-0813">Transport</keyword>
<evidence type="ECO:0000313" key="8">
    <source>
        <dbReference type="EMBL" id="SKB29746.1"/>
    </source>
</evidence>
<gene>
    <name evidence="8" type="ORF">SAMN05660226_00571</name>
</gene>
<sequence length="315" mass="34273">MQRHTFIQKVAGMVLAAFIGMASLGIADGKDELVTIKHQLGETQVRKNPERVVIFDIGSLETYHELGIPVAGVANSVPAYLPEYRSDKYAKLGGVKGPDIQAIAAFAPDLIIISGRQSNAYDSLSTIAPTIFLGVDTKDYWRSFETNVRHIAKLHGKEALAEQKLAALRQKRDLVTTETKDDGNTGFVVLHVRGGHTAYGSGSRFGFIHDVLGVRQSLADLDDTSHTGHRFSEGDGLVEKANPDYLFLIDRDSAVGGDEKQTDGLLSDELKQTPAYRNNKIVALPGNIWYVSGGGLISVDKMITDVGTQLYGLKF</sequence>
<dbReference type="CDD" id="cd01140">
    <property type="entry name" value="FatB"/>
    <property type="match status" value="1"/>
</dbReference>
<keyword evidence="9" id="KW-1185">Reference proteome</keyword>
<name>A0A1T5A447_9SPHI</name>
<proteinExistence type="inferred from homology"/>
<evidence type="ECO:0000256" key="4">
    <source>
        <dbReference type="ARBA" id="ARBA00022496"/>
    </source>
</evidence>
<feature type="domain" description="Fe/B12 periplasmic-binding" evidence="7">
    <location>
        <begin position="51"/>
        <end position="314"/>
    </location>
</feature>
<dbReference type="PROSITE" id="PS50983">
    <property type="entry name" value="FE_B12_PBP"/>
    <property type="match status" value="1"/>
</dbReference>
<feature type="chain" id="PRO_5012052390" evidence="6">
    <location>
        <begin position="28"/>
        <end position="315"/>
    </location>
</feature>
<feature type="signal peptide" evidence="6">
    <location>
        <begin position="1"/>
        <end position="27"/>
    </location>
</feature>
<dbReference type="InterPro" id="IPR033870">
    <property type="entry name" value="FatB"/>
</dbReference>
<dbReference type="STRING" id="623280.SAMN05660226_00571"/>
<dbReference type="OrthoDB" id="63946at2"/>